<dbReference type="RefSeq" id="WP_130857008.1">
    <property type="nucleotide sequence ID" value="NZ_JBHUPA010000016.1"/>
</dbReference>
<evidence type="ECO:0000313" key="3">
    <source>
        <dbReference type="Proteomes" id="UP001597560"/>
    </source>
</evidence>
<dbReference type="EMBL" id="JBHUPA010000016">
    <property type="protein sequence ID" value="MFD2964103.1"/>
    <property type="molecule type" value="Genomic_DNA"/>
</dbReference>
<proteinExistence type="predicted"/>
<feature type="transmembrane region" description="Helical" evidence="1">
    <location>
        <begin position="7"/>
        <end position="22"/>
    </location>
</feature>
<accession>A0ABW6B3M6</accession>
<comment type="caution">
    <text evidence="2">The sequence shown here is derived from an EMBL/GenBank/DDBJ whole genome shotgun (WGS) entry which is preliminary data.</text>
</comment>
<keyword evidence="1" id="KW-0472">Membrane</keyword>
<sequence length="124" mass="14370">MKKIDNRILLIFPIFIFVYALIRDDKHTEGQTYAYFILASVFTLLIALLPRLTELTLSEKGLSVKMLDQISKRVAELETLTDPTHRAQLGRDKDFDQELNEKIGALKESIANYKMISERKPENR</sequence>
<feature type="transmembrane region" description="Helical" evidence="1">
    <location>
        <begin position="34"/>
        <end position="52"/>
    </location>
</feature>
<keyword evidence="1" id="KW-1133">Transmembrane helix</keyword>
<name>A0ABW6B3M6_9SPHI</name>
<evidence type="ECO:0000256" key="1">
    <source>
        <dbReference type="SAM" id="Phobius"/>
    </source>
</evidence>
<protein>
    <submittedName>
        <fullName evidence="2">Uncharacterized protein</fullName>
    </submittedName>
</protein>
<reference evidence="3" key="1">
    <citation type="journal article" date="2019" name="Int. J. Syst. Evol. Microbiol.">
        <title>The Global Catalogue of Microorganisms (GCM) 10K type strain sequencing project: providing services to taxonomists for standard genome sequencing and annotation.</title>
        <authorList>
            <consortium name="The Broad Institute Genomics Platform"/>
            <consortium name="The Broad Institute Genome Sequencing Center for Infectious Disease"/>
            <person name="Wu L."/>
            <person name="Ma J."/>
        </authorList>
    </citation>
    <scope>NUCLEOTIDE SEQUENCE [LARGE SCALE GENOMIC DNA]</scope>
    <source>
        <strain evidence="3">KCTC 23098</strain>
    </source>
</reference>
<gene>
    <name evidence="2" type="ORF">ACFS6J_20015</name>
</gene>
<evidence type="ECO:0000313" key="2">
    <source>
        <dbReference type="EMBL" id="MFD2964103.1"/>
    </source>
</evidence>
<keyword evidence="3" id="KW-1185">Reference proteome</keyword>
<organism evidence="2 3">
    <name type="scientific">Olivibacter jilunii</name>
    <dbReference type="NCBI Taxonomy" id="985016"/>
    <lineage>
        <taxon>Bacteria</taxon>
        <taxon>Pseudomonadati</taxon>
        <taxon>Bacteroidota</taxon>
        <taxon>Sphingobacteriia</taxon>
        <taxon>Sphingobacteriales</taxon>
        <taxon>Sphingobacteriaceae</taxon>
        <taxon>Olivibacter</taxon>
    </lineage>
</organism>
<keyword evidence="1" id="KW-0812">Transmembrane</keyword>
<dbReference type="Proteomes" id="UP001597560">
    <property type="component" value="Unassembled WGS sequence"/>
</dbReference>